<organism evidence="2 4">
    <name type="scientific">[Ruminococcus] lactaris</name>
    <dbReference type="NCBI Taxonomy" id="46228"/>
    <lineage>
        <taxon>Bacteria</taxon>
        <taxon>Bacillati</taxon>
        <taxon>Bacillota</taxon>
        <taxon>Clostridia</taxon>
        <taxon>Lachnospirales</taxon>
        <taxon>Lachnospiraceae</taxon>
        <taxon>Mediterraneibacter</taxon>
    </lineage>
</organism>
<reference evidence="4 5" key="1">
    <citation type="submission" date="2018-08" db="EMBL/GenBank/DDBJ databases">
        <title>A genome reference for cultivated species of the human gut microbiota.</title>
        <authorList>
            <person name="Zou Y."/>
            <person name="Xue W."/>
            <person name="Luo G."/>
        </authorList>
    </citation>
    <scope>NUCLEOTIDE SEQUENCE [LARGE SCALE GENOMIC DNA]</scope>
    <source>
        <strain evidence="3 5">AM25-1LB</strain>
        <strain evidence="2 4">TF11-7</strain>
    </source>
</reference>
<feature type="transmembrane region" description="Helical" evidence="1">
    <location>
        <begin position="17"/>
        <end position="39"/>
    </location>
</feature>
<dbReference type="PANTHER" id="PTHR40078:SF1">
    <property type="entry name" value="INTEGRAL MEMBRANE PROTEIN"/>
    <property type="match status" value="1"/>
</dbReference>
<proteinExistence type="predicted"/>
<evidence type="ECO:0000313" key="4">
    <source>
        <dbReference type="Proteomes" id="UP000260793"/>
    </source>
</evidence>
<dbReference type="EMBL" id="QRHG01000061">
    <property type="protein sequence ID" value="RHF55651.1"/>
    <property type="molecule type" value="Genomic_DNA"/>
</dbReference>
<evidence type="ECO:0000256" key="1">
    <source>
        <dbReference type="SAM" id="Phobius"/>
    </source>
</evidence>
<feature type="transmembrane region" description="Helical" evidence="1">
    <location>
        <begin position="51"/>
        <end position="76"/>
    </location>
</feature>
<keyword evidence="1" id="KW-0472">Membrane</keyword>
<comment type="caution">
    <text evidence="2">The sequence shown here is derived from an EMBL/GenBank/DDBJ whole genome shotgun (WGS) entry which is preliminary data.</text>
</comment>
<dbReference type="AlphaFoldDB" id="A0A3E4LV21"/>
<dbReference type="Proteomes" id="UP000284902">
    <property type="component" value="Unassembled WGS sequence"/>
</dbReference>
<feature type="transmembrane region" description="Helical" evidence="1">
    <location>
        <begin position="174"/>
        <end position="196"/>
    </location>
</feature>
<evidence type="ECO:0000313" key="5">
    <source>
        <dbReference type="Proteomes" id="UP000284902"/>
    </source>
</evidence>
<keyword evidence="1" id="KW-1133">Transmembrane helix</keyword>
<evidence type="ECO:0008006" key="6">
    <source>
        <dbReference type="Google" id="ProtNLM"/>
    </source>
</evidence>
<sequence>MKKLNWFARPEKFRNRLIMVILGVLIQGFGLSWLIEIHFGTDPCSAFTQGVISHVGLTFGTAQLLINLILFIIIFLSDTSLIGFGTIANMIFIGYISDTCRWIYSRIFPAHFFESMPVRICILLPALIVFIFGAAMYMTAALGTSPYDAISFILAKKVPHVPFKYVRIAWDTSFLLLGWIAGGNVGPVTFAIAFFLGPVISWEQKKLAVFIS</sequence>
<accession>A0A3E4LV21</accession>
<dbReference type="PANTHER" id="PTHR40078">
    <property type="entry name" value="INTEGRAL MEMBRANE PROTEIN-RELATED"/>
    <property type="match status" value="1"/>
</dbReference>
<gene>
    <name evidence="3" type="ORF">DW672_13475</name>
    <name evidence="2" type="ORF">DXD17_04930</name>
</gene>
<evidence type="ECO:0000313" key="3">
    <source>
        <dbReference type="EMBL" id="RHF55651.1"/>
    </source>
</evidence>
<dbReference type="EMBL" id="QSQN01000010">
    <property type="protein sequence ID" value="RGK41176.1"/>
    <property type="molecule type" value="Genomic_DNA"/>
</dbReference>
<feature type="transmembrane region" description="Helical" evidence="1">
    <location>
        <begin position="82"/>
        <end position="104"/>
    </location>
</feature>
<protein>
    <recommendedName>
        <fullName evidence="6">YitT family protein</fullName>
    </recommendedName>
</protein>
<feature type="transmembrane region" description="Helical" evidence="1">
    <location>
        <begin position="116"/>
        <end position="138"/>
    </location>
</feature>
<dbReference type="InterPro" id="IPR038750">
    <property type="entry name" value="YczE/YyaS-like"/>
</dbReference>
<dbReference type="RefSeq" id="WP_117687894.1">
    <property type="nucleotide sequence ID" value="NZ_CBCSYD010000002.1"/>
</dbReference>
<evidence type="ECO:0000313" key="2">
    <source>
        <dbReference type="EMBL" id="RGK41176.1"/>
    </source>
</evidence>
<dbReference type="Pfam" id="PF19700">
    <property type="entry name" value="DUF6198"/>
    <property type="match status" value="1"/>
</dbReference>
<name>A0A3E4LV21_9FIRM</name>
<dbReference type="Proteomes" id="UP000260793">
    <property type="component" value="Unassembled WGS sequence"/>
</dbReference>
<keyword evidence="1" id="KW-0812">Transmembrane</keyword>